<dbReference type="OrthoDB" id="4467269at2"/>
<keyword evidence="2" id="KW-1185">Reference proteome</keyword>
<dbReference type="KEGG" id="otk:C6570_01980"/>
<organism evidence="1 2">
    <name type="scientific">Ottowia oryzae</name>
    <dbReference type="NCBI Taxonomy" id="2109914"/>
    <lineage>
        <taxon>Bacteria</taxon>
        <taxon>Pseudomonadati</taxon>
        <taxon>Pseudomonadota</taxon>
        <taxon>Betaproteobacteria</taxon>
        <taxon>Burkholderiales</taxon>
        <taxon>Comamonadaceae</taxon>
        <taxon>Ottowia</taxon>
    </lineage>
</organism>
<name>A0A2S0MJ66_9BURK</name>
<proteinExistence type="predicted"/>
<gene>
    <name evidence="1" type="ORF">C6570_01980</name>
</gene>
<protein>
    <submittedName>
        <fullName evidence="1">Pathogenicity locus</fullName>
    </submittedName>
</protein>
<reference evidence="1 2" key="1">
    <citation type="submission" date="2018-03" db="EMBL/GenBank/DDBJ databases">
        <title>Genome sequencing of Ottowia sp.</title>
        <authorList>
            <person name="Kim S.-J."/>
            <person name="Heo J."/>
            <person name="Kwon S.-W."/>
        </authorList>
    </citation>
    <scope>NUCLEOTIDE SEQUENCE [LARGE SCALE GENOMIC DNA]</scope>
    <source>
        <strain evidence="1 2">KADR8-3</strain>
    </source>
</reference>
<evidence type="ECO:0000313" key="1">
    <source>
        <dbReference type="EMBL" id="AVO35920.1"/>
    </source>
</evidence>
<dbReference type="EMBL" id="CP027666">
    <property type="protein sequence ID" value="AVO35920.1"/>
    <property type="molecule type" value="Genomic_DNA"/>
</dbReference>
<evidence type="ECO:0000313" key="2">
    <source>
        <dbReference type="Proteomes" id="UP000239709"/>
    </source>
</evidence>
<accession>A0A2S0MJ66</accession>
<dbReference type="Proteomes" id="UP000239709">
    <property type="component" value="Chromosome"/>
</dbReference>
<dbReference type="AlphaFoldDB" id="A0A2S0MJ66"/>
<dbReference type="Gene3D" id="1.10.150.20">
    <property type="entry name" value="5' to 3' exonuclease, C-terminal subdomain"/>
    <property type="match status" value="1"/>
</dbReference>
<sequence length="71" mass="7294">MLALRGVGPTVVQRLEEAGFESLDQLAGLDAAAITQRVAHMLRASCWHNSPQARAAIAAVVALANAQGAAS</sequence>